<evidence type="ECO:0000313" key="1">
    <source>
        <dbReference type="EMBL" id="AEI80126.1"/>
    </source>
</evidence>
<dbReference type="AlphaFoldDB" id="F8GMI8"/>
<dbReference type="KEGG" id="cnc:CNE_2c11600"/>
<reference evidence="1 2" key="1">
    <citation type="journal article" date="2011" name="J. Bacteriol.">
        <title>Complete genome sequence of the type strain Cupriavidus necator N-1.</title>
        <authorList>
            <person name="Poehlein A."/>
            <person name="Kusian B."/>
            <person name="Friedrich B."/>
            <person name="Daniel R."/>
            <person name="Bowien B."/>
        </authorList>
    </citation>
    <scope>NUCLEOTIDE SEQUENCE [LARGE SCALE GENOMIC DNA]</scope>
    <source>
        <strain evidence="2">ATCC 43291 / DSM 13513 / CCUG 52238 / LMG 8453 / N-1</strain>
    </source>
</reference>
<dbReference type="Proteomes" id="UP000006798">
    <property type="component" value="Chromosome 2"/>
</dbReference>
<sequence length="40" mass="4315">MRPKLITSLQLADRVPNRIVSVPPCAGAAPLSYPARKQQA</sequence>
<name>F8GMI8_CUPNN</name>
<protein>
    <submittedName>
        <fullName evidence="1">Uncharacterized protein</fullName>
    </submittedName>
</protein>
<organism evidence="1 2">
    <name type="scientific">Cupriavidus necator (strain ATCC 43291 / DSM 13513 / CCUG 52238 / LMG 8453 / N-1)</name>
    <name type="common">Ralstonia eutropha</name>
    <dbReference type="NCBI Taxonomy" id="1042878"/>
    <lineage>
        <taxon>Bacteria</taxon>
        <taxon>Pseudomonadati</taxon>
        <taxon>Pseudomonadota</taxon>
        <taxon>Betaproteobacteria</taxon>
        <taxon>Burkholderiales</taxon>
        <taxon>Burkholderiaceae</taxon>
        <taxon>Cupriavidus</taxon>
    </lineage>
</organism>
<proteinExistence type="predicted"/>
<dbReference type="HOGENOM" id="CLU_3288279_0_0_4"/>
<gene>
    <name evidence="1" type="ordered locus">CNE_2c11600</name>
</gene>
<dbReference type="EMBL" id="CP002878">
    <property type="protein sequence ID" value="AEI80126.1"/>
    <property type="molecule type" value="Genomic_DNA"/>
</dbReference>
<accession>F8GMI8</accession>
<evidence type="ECO:0000313" key="2">
    <source>
        <dbReference type="Proteomes" id="UP000006798"/>
    </source>
</evidence>